<keyword evidence="1" id="KW-1185">Reference proteome</keyword>
<sequence>MEIVRDVASHRVTPQDLKTQWMKWMLKLINIELADAATAEKTYMMPTATTKRKRSHPRLSISQRKTFIYKDLKSYATATAGISSSNAIPMLAQNVF</sequence>
<protein>
    <submittedName>
        <fullName evidence="2">Uncharacterized protein</fullName>
    </submittedName>
</protein>
<reference evidence="2" key="1">
    <citation type="submission" date="2022-11" db="UniProtKB">
        <authorList>
            <consortium name="WormBaseParasite"/>
        </authorList>
    </citation>
    <scope>IDENTIFICATION</scope>
</reference>
<dbReference type="WBParaSite" id="nRc.2.0.1.t05129-RA">
    <property type="protein sequence ID" value="nRc.2.0.1.t05129-RA"/>
    <property type="gene ID" value="nRc.2.0.1.g05129"/>
</dbReference>
<dbReference type="AlphaFoldDB" id="A0A915HTP0"/>
<evidence type="ECO:0000313" key="2">
    <source>
        <dbReference type="WBParaSite" id="nRc.2.0.1.t05129-RA"/>
    </source>
</evidence>
<dbReference type="Proteomes" id="UP000887565">
    <property type="component" value="Unplaced"/>
</dbReference>
<name>A0A915HTP0_ROMCU</name>
<evidence type="ECO:0000313" key="1">
    <source>
        <dbReference type="Proteomes" id="UP000887565"/>
    </source>
</evidence>
<organism evidence="1 2">
    <name type="scientific">Romanomermis culicivorax</name>
    <name type="common">Nematode worm</name>
    <dbReference type="NCBI Taxonomy" id="13658"/>
    <lineage>
        <taxon>Eukaryota</taxon>
        <taxon>Metazoa</taxon>
        <taxon>Ecdysozoa</taxon>
        <taxon>Nematoda</taxon>
        <taxon>Enoplea</taxon>
        <taxon>Dorylaimia</taxon>
        <taxon>Mermithida</taxon>
        <taxon>Mermithoidea</taxon>
        <taxon>Mermithidae</taxon>
        <taxon>Romanomermis</taxon>
    </lineage>
</organism>
<accession>A0A915HTP0</accession>
<proteinExistence type="predicted"/>